<dbReference type="EMBL" id="HBEA01019889">
    <property type="protein sequence ID" value="CAD8265617.1"/>
    <property type="molecule type" value="Transcribed_RNA"/>
</dbReference>
<feature type="compositionally biased region" description="Polar residues" evidence="1">
    <location>
        <begin position="21"/>
        <end position="32"/>
    </location>
</feature>
<gene>
    <name evidence="2" type="ORF">PPYR1160_LOCUS15120</name>
</gene>
<evidence type="ECO:0000256" key="1">
    <source>
        <dbReference type="SAM" id="MobiDB-lite"/>
    </source>
</evidence>
<reference evidence="2" key="1">
    <citation type="submission" date="2021-01" db="EMBL/GenBank/DDBJ databases">
        <authorList>
            <person name="Corre E."/>
            <person name="Pelletier E."/>
            <person name="Niang G."/>
            <person name="Scheremetjew M."/>
            <person name="Finn R."/>
            <person name="Kale V."/>
            <person name="Holt S."/>
            <person name="Cochrane G."/>
            <person name="Meng A."/>
            <person name="Brown T."/>
            <person name="Cohen L."/>
        </authorList>
    </citation>
    <scope>NUCLEOTIDE SEQUENCE</scope>
    <source>
        <strain evidence="2">CCMP2078</strain>
    </source>
</reference>
<protein>
    <submittedName>
        <fullName evidence="2">Uncharacterized protein</fullName>
    </submittedName>
</protein>
<proteinExistence type="predicted"/>
<feature type="region of interest" description="Disordered" evidence="1">
    <location>
        <begin position="186"/>
        <end position="274"/>
    </location>
</feature>
<dbReference type="AlphaFoldDB" id="A0A7R9UH11"/>
<accession>A0A7R9UH11</accession>
<organism evidence="2">
    <name type="scientific">Pinguiococcus pyrenoidosus</name>
    <dbReference type="NCBI Taxonomy" id="172671"/>
    <lineage>
        <taxon>Eukaryota</taxon>
        <taxon>Sar</taxon>
        <taxon>Stramenopiles</taxon>
        <taxon>Ochrophyta</taxon>
        <taxon>Pinguiophyceae</taxon>
        <taxon>Pinguiochrysidales</taxon>
        <taxon>Pinguiochrysidaceae</taxon>
        <taxon>Pinguiococcus</taxon>
    </lineage>
</organism>
<feature type="region of interest" description="Disordered" evidence="1">
    <location>
        <begin position="1"/>
        <end position="32"/>
    </location>
</feature>
<feature type="compositionally biased region" description="Basic residues" evidence="1">
    <location>
        <begin position="243"/>
        <end position="252"/>
    </location>
</feature>
<feature type="region of interest" description="Disordered" evidence="1">
    <location>
        <begin position="489"/>
        <end position="514"/>
    </location>
</feature>
<sequence length="514" mass="56351">MVSRGRFPAASEPPMPPQTLALRQQSSSTSTNVAGDDIVEHMEEQRFCEEGTGDAAMVRYSPLGPLTKMQKKVAKCMALAHAAYADSPQVAAEVRRSAIICRTAQVESAALLRRVQQTADSVLDLIPDLQLAVTEMEPELAMEFFQTVRKWVQRLTDEITRVQGENKNSLLALSNAFEAVATSSVADARPQLESGAEVAQPKRKLGRLNSGRDLTEENAAPDGPARKLSGGEAQSPKPDVRSRLRRLVRRFTGRSTDSALSTSSSRGGERVETPADEDAMIEAQVDAALEAPSEQQKRLLNELTDMPEEEFLDLFLSPNSTSSRMYPAEAEMPILEDAARASSTESPPTPLSRASMDLPLANTRQDSSGVADTVRALVLRDGSPVRQEAGVALQDALKNLEGVDAILHHLQNFWSSTEVIFDTLLQRSDHVERFIKFAHKPRLARRFQERLAEYTTFWQQVRSVAVECITGHCAKAAYAFLQENSVRSASETEAPRRPGTSEVEAAPVARESAL</sequence>
<evidence type="ECO:0000313" key="2">
    <source>
        <dbReference type="EMBL" id="CAD8265617.1"/>
    </source>
</evidence>
<feature type="compositionally biased region" description="Low complexity" evidence="1">
    <location>
        <begin position="253"/>
        <end position="265"/>
    </location>
</feature>
<name>A0A7R9UH11_9STRA</name>